<evidence type="ECO:0000313" key="6">
    <source>
        <dbReference type="RefSeq" id="XP_021285583.1"/>
    </source>
</evidence>
<feature type="compositionally biased region" description="Basic residues" evidence="3">
    <location>
        <begin position="1"/>
        <end position="13"/>
    </location>
</feature>
<feature type="domain" description="RRM" evidence="4">
    <location>
        <begin position="332"/>
        <end position="416"/>
    </location>
</feature>
<dbReference type="Proteomes" id="UP000504621">
    <property type="component" value="Unplaced"/>
</dbReference>
<evidence type="ECO:0000256" key="3">
    <source>
        <dbReference type="SAM" id="MobiDB-lite"/>
    </source>
</evidence>
<dbReference type="AlphaFoldDB" id="A0A6J1AF68"/>
<feature type="compositionally biased region" description="Basic and acidic residues" evidence="3">
    <location>
        <begin position="199"/>
        <end position="226"/>
    </location>
</feature>
<keyword evidence="1 2" id="KW-0694">RNA-binding</keyword>
<keyword evidence="5" id="KW-1185">Reference proteome</keyword>
<proteinExistence type="predicted"/>
<dbReference type="Pfam" id="PF00076">
    <property type="entry name" value="RRM_1"/>
    <property type="match status" value="2"/>
</dbReference>
<dbReference type="SMART" id="SM00360">
    <property type="entry name" value="RRM"/>
    <property type="match status" value="3"/>
</dbReference>
<evidence type="ECO:0000313" key="5">
    <source>
        <dbReference type="Proteomes" id="UP000504621"/>
    </source>
</evidence>
<dbReference type="GO" id="GO:0003723">
    <property type="term" value="F:RNA binding"/>
    <property type="evidence" value="ECO:0007669"/>
    <property type="project" value="UniProtKB-UniRule"/>
</dbReference>
<feature type="region of interest" description="Disordered" evidence="3">
    <location>
        <begin position="199"/>
        <end position="227"/>
    </location>
</feature>
<protein>
    <submittedName>
        <fullName evidence="6">Uncharacterized protein LOC110417535 isoform X1</fullName>
    </submittedName>
</protein>
<feature type="compositionally biased region" description="Basic and acidic residues" evidence="3">
    <location>
        <begin position="539"/>
        <end position="549"/>
    </location>
</feature>
<evidence type="ECO:0000256" key="1">
    <source>
        <dbReference type="ARBA" id="ARBA00022884"/>
    </source>
</evidence>
<feature type="region of interest" description="Disordered" evidence="3">
    <location>
        <begin position="591"/>
        <end position="667"/>
    </location>
</feature>
<dbReference type="Gene3D" id="3.30.70.330">
    <property type="match status" value="3"/>
</dbReference>
<sequence length="843" mass="94551">MRRKKSRAKRRVVPSREGDDRDLVPAVEMALIDSGPSNNVLKVAEAGNEREKDTDREIDCFKEEFEEVENVVSAVMGMDAIVQHNQIKNGGHLVENKSNFSENICNFETNAGNVLEDSEKSDNFDVSLKCSKIEEAMEEGKVRGKNLNPNIDVYAVDSENEIENGEEAKVHANAEQESVEGEPSAARIKVMKLDGHIDDRYSNKEDDCGEKQQESRDDQEQNKDIEVSEVNGVPPVFNQDLRTEWKKEKQLELHVGGVHKDAVEQDLFDIFGKFGEVQNARIVRHPIINKSQGFAFIQYATVEQAKKVLFDLKDGIKVRGKRAKISPSRDRDTLYLGNICKTWTKEDVLEKLKCYGIEDVDEIQVPNDPKNKRKIQGFAFLRFNTCCVAKAAFHRLRKPDALFGDARGAKVAFSHTPVHPREEARLQVKTIYIERIPKSWDVQKLKTICEQYGQTKKVKISRNFGNKGKDFGFISFTTRESAVACLKGMNNVQFGGGIKVKAYIARPLVGWHLQKSTCGRMKPYKRCRSTGGWKTKGHAKSEGAEKKSDMNAQTVIYNSKTKGTEEKAAAVVHKNNQDPSNSNHTIEGEINEQESIPPQAYGAGLYAKPKKTDDKRKNRKRQRDPMYSKRLSKKLKGSSHGRPSHSSRSSKSRSYLRKGPNRSGNSVAYGIPYKEAYVAPRSGYPSYAYGAISESKRVSSDLEPHAGFVQSFRHDDQYYAGCITPAFQHQRQTHASNLKVDTQYETQPPVKYFKHALGKDALPHAGFLEPAFGKQSFDIDDYPAIRTGEYNGPGNQGPAYRAGLAISRSYVPNSIGYARDEASGSAGGYHRVSGAYPPTQTHY</sequence>
<evidence type="ECO:0000256" key="2">
    <source>
        <dbReference type="PROSITE-ProRule" id="PRU00176"/>
    </source>
</evidence>
<feature type="domain" description="RRM" evidence="4">
    <location>
        <begin position="429"/>
        <end position="507"/>
    </location>
</feature>
<dbReference type="InterPro" id="IPR012677">
    <property type="entry name" value="Nucleotide-bd_a/b_plait_sf"/>
</dbReference>
<feature type="compositionally biased region" description="Basic residues" evidence="3">
    <location>
        <begin position="630"/>
        <end position="660"/>
    </location>
</feature>
<feature type="region of interest" description="Disordered" evidence="3">
    <location>
        <begin position="822"/>
        <end position="843"/>
    </location>
</feature>
<evidence type="ECO:0000259" key="4">
    <source>
        <dbReference type="PROSITE" id="PS50102"/>
    </source>
</evidence>
<organism evidence="5 6">
    <name type="scientific">Herrania umbratica</name>
    <dbReference type="NCBI Taxonomy" id="108875"/>
    <lineage>
        <taxon>Eukaryota</taxon>
        <taxon>Viridiplantae</taxon>
        <taxon>Streptophyta</taxon>
        <taxon>Embryophyta</taxon>
        <taxon>Tracheophyta</taxon>
        <taxon>Spermatophyta</taxon>
        <taxon>Magnoliopsida</taxon>
        <taxon>eudicotyledons</taxon>
        <taxon>Gunneridae</taxon>
        <taxon>Pentapetalae</taxon>
        <taxon>rosids</taxon>
        <taxon>malvids</taxon>
        <taxon>Malvales</taxon>
        <taxon>Malvaceae</taxon>
        <taxon>Byttnerioideae</taxon>
        <taxon>Herrania</taxon>
    </lineage>
</organism>
<dbReference type="OrthoDB" id="3800936at2759"/>
<dbReference type="PROSITE" id="PS50102">
    <property type="entry name" value="RRM"/>
    <property type="match status" value="3"/>
</dbReference>
<dbReference type="InterPro" id="IPR035979">
    <property type="entry name" value="RBD_domain_sf"/>
</dbReference>
<dbReference type="PANTHER" id="PTHR21245">
    <property type="entry name" value="HETEROGENEOUS NUCLEAR RIBONUCLEOPROTEIN"/>
    <property type="match status" value="1"/>
</dbReference>
<dbReference type="SUPFAM" id="SSF54928">
    <property type="entry name" value="RNA-binding domain, RBD"/>
    <property type="match status" value="2"/>
</dbReference>
<reference evidence="6" key="1">
    <citation type="submission" date="2025-08" db="UniProtKB">
        <authorList>
            <consortium name="RefSeq"/>
        </authorList>
    </citation>
    <scope>IDENTIFICATION</scope>
    <source>
        <tissue evidence="6">Leaf</tissue>
    </source>
</reference>
<accession>A0A6J1AF68</accession>
<dbReference type="InterPro" id="IPR000504">
    <property type="entry name" value="RRM_dom"/>
</dbReference>
<dbReference type="GeneID" id="110417535"/>
<dbReference type="RefSeq" id="XP_021285583.1">
    <property type="nucleotide sequence ID" value="XM_021429908.1"/>
</dbReference>
<feature type="region of interest" description="Disordered" evidence="3">
    <location>
        <begin position="1"/>
        <end position="21"/>
    </location>
</feature>
<gene>
    <name evidence="6" type="primary">LOC110417535</name>
</gene>
<feature type="domain" description="RRM" evidence="4">
    <location>
        <begin position="251"/>
        <end position="330"/>
    </location>
</feature>
<name>A0A6J1AF68_9ROSI</name>
<dbReference type="CDD" id="cd00590">
    <property type="entry name" value="RRM_SF"/>
    <property type="match status" value="3"/>
</dbReference>
<feature type="region of interest" description="Disordered" evidence="3">
    <location>
        <begin position="529"/>
        <end position="552"/>
    </location>
</feature>